<proteinExistence type="predicted"/>
<feature type="transmembrane region" description="Helical" evidence="1">
    <location>
        <begin position="43"/>
        <end position="62"/>
    </location>
</feature>
<comment type="caution">
    <text evidence="2">The sequence shown here is derived from an EMBL/GenBank/DDBJ whole genome shotgun (WGS) entry which is preliminary data.</text>
</comment>
<keyword evidence="3" id="KW-1185">Reference proteome</keyword>
<evidence type="ECO:0000313" key="2">
    <source>
        <dbReference type="EMBL" id="GLB46205.1"/>
    </source>
</evidence>
<dbReference type="AlphaFoldDB" id="A0A9W6ERN6"/>
<dbReference type="RefSeq" id="WP_286135663.1">
    <property type="nucleotide sequence ID" value="NZ_BRPL01000002.1"/>
</dbReference>
<keyword evidence="1" id="KW-1133">Transmembrane helix</keyword>
<dbReference type="EMBL" id="BRPL01000002">
    <property type="protein sequence ID" value="GLB46205.1"/>
    <property type="molecule type" value="Genomic_DNA"/>
</dbReference>
<dbReference type="Proteomes" id="UP001144204">
    <property type="component" value="Unassembled WGS sequence"/>
</dbReference>
<sequence>MHNNLKDYKQKEIQYFIIANLLVIFTFSTRIDSILYINNYRSLINLAPLIGGMGIIYVYFIILDSVISTNIKNLLVFLGNSRLPGNTIFNKLYSKKYKDFRISIEKLQLFYKDTWNEINEDGNITQNNKFYSFYKNVKNDDLIFYSNKNYLLMRDMNVISFLFMIFYPFIFLLIHFVFYNGWVQMFFVILWVMTLYASHSTGYKFAKNVLISNYYNKEMDDN</sequence>
<feature type="transmembrane region" description="Helical" evidence="1">
    <location>
        <begin position="158"/>
        <end position="176"/>
    </location>
</feature>
<reference evidence="2" key="1">
    <citation type="submission" date="2022-07" db="EMBL/GenBank/DDBJ databases">
        <authorList>
            <person name="Kouya T."/>
            <person name="Ishiyama Y."/>
        </authorList>
    </citation>
    <scope>NUCLEOTIDE SEQUENCE</scope>
    <source>
        <strain evidence="2">WR16-4</strain>
    </source>
</reference>
<organism evidence="2 3">
    <name type="scientific">Philodulcilactobacillus myokoensis</name>
    <dbReference type="NCBI Taxonomy" id="2929573"/>
    <lineage>
        <taxon>Bacteria</taxon>
        <taxon>Bacillati</taxon>
        <taxon>Bacillota</taxon>
        <taxon>Bacilli</taxon>
        <taxon>Lactobacillales</taxon>
        <taxon>Lactobacillaceae</taxon>
        <taxon>Philodulcilactobacillus</taxon>
    </lineage>
</organism>
<name>A0A9W6ERN6_9LACO</name>
<evidence type="ECO:0000313" key="3">
    <source>
        <dbReference type="Proteomes" id="UP001144204"/>
    </source>
</evidence>
<feature type="transmembrane region" description="Helical" evidence="1">
    <location>
        <begin position="182"/>
        <end position="198"/>
    </location>
</feature>
<reference evidence="2" key="2">
    <citation type="journal article" date="2023" name="PLoS ONE">
        <title>Philodulcilactobacillus myokoensis gen. nov., sp. nov., a fructophilic, acidophilic, and agar-phobic lactic acid bacterium isolated from fermented vegetable extracts.</title>
        <authorList>
            <person name="Kouya T."/>
            <person name="Ishiyama Y."/>
            <person name="Ohashi S."/>
            <person name="Kumakubo R."/>
            <person name="Yamazaki T."/>
            <person name="Otaki T."/>
        </authorList>
    </citation>
    <scope>NUCLEOTIDE SEQUENCE</scope>
    <source>
        <strain evidence="2">WR16-4</strain>
    </source>
</reference>
<protein>
    <submittedName>
        <fullName evidence="2">Uncharacterized protein</fullName>
    </submittedName>
</protein>
<evidence type="ECO:0000256" key="1">
    <source>
        <dbReference type="SAM" id="Phobius"/>
    </source>
</evidence>
<keyword evidence="1" id="KW-0472">Membrane</keyword>
<keyword evidence="1" id="KW-0812">Transmembrane</keyword>
<gene>
    <name evidence="2" type="ORF">WR164_01840</name>
</gene>
<accession>A0A9W6ERN6</accession>
<feature type="transmembrane region" description="Helical" evidence="1">
    <location>
        <begin position="12"/>
        <end position="31"/>
    </location>
</feature>